<proteinExistence type="predicted"/>
<dbReference type="AlphaFoldDB" id="A0A2Z7CDX2"/>
<dbReference type="Proteomes" id="UP000250235">
    <property type="component" value="Unassembled WGS sequence"/>
</dbReference>
<dbReference type="EMBL" id="KQ996424">
    <property type="protein sequence ID" value="KZV45138.1"/>
    <property type="molecule type" value="Genomic_DNA"/>
</dbReference>
<gene>
    <name evidence="1" type="ORF">F511_24180</name>
</gene>
<reference evidence="1 2" key="1">
    <citation type="journal article" date="2015" name="Proc. Natl. Acad. Sci. U.S.A.">
        <title>The resurrection genome of Boea hygrometrica: A blueprint for survival of dehydration.</title>
        <authorList>
            <person name="Xiao L."/>
            <person name="Yang G."/>
            <person name="Zhang L."/>
            <person name="Yang X."/>
            <person name="Zhao S."/>
            <person name="Ji Z."/>
            <person name="Zhou Q."/>
            <person name="Hu M."/>
            <person name="Wang Y."/>
            <person name="Chen M."/>
            <person name="Xu Y."/>
            <person name="Jin H."/>
            <person name="Xiao X."/>
            <person name="Hu G."/>
            <person name="Bao F."/>
            <person name="Hu Y."/>
            <person name="Wan P."/>
            <person name="Li L."/>
            <person name="Deng X."/>
            <person name="Kuang T."/>
            <person name="Xiang C."/>
            <person name="Zhu J.K."/>
            <person name="Oliver M.J."/>
            <person name="He Y."/>
        </authorList>
    </citation>
    <scope>NUCLEOTIDE SEQUENCE [LARGE SCALE GENOMIC DNA]</scope>
    <source>
        <strain evidence="2">cv. XS01</strain>
    </source>
</reference>
<evidence type="ECO:0000313" key="2">
    <source>
        <dbReference type="Proteomes" id="UP000250235"/>
    </source>
</evidence>
<protein>
    <submittedName>
        <fullName evidence="1">21 kDa protein-like</fullName>
    </submittedName>
</protein>
<keyword evidence="2" id="KW-1185">Reference proteome</keyword>
<accession>A0A2Z7CDX2</accession>
<sequence>MYTNFDIRPWFSRGRSSVQGDISIDKSLPATQVVKNLAERYKLDECIEFANYSIDDLRDCKSVLKIAHYIFNLTALKVNTAAAFIDIDNGIDYYQKEMPADMKRAISLALDPSELSLDSST</sequence>
<organism evidence="1 2">
    <name type="scientific">Dorcoceras hygrometricum</name>
    <dbReference type="NCBI Taxonomy" id="472368"/>
    <lineage>
        <taxon>Eukaryota</taxon>
        <taxon>Viridiplantae</taxon>
        <taxon>Streptophyta</taxon>
        <taxon>Embryophyta</taxon>
        <taxon>Tracheophyta</taxon>
        <taxon>Spermatophyta</taxon>
        <taxon>Magnoliopsida</taxon>
        <taxon>eudicotyledons</taxon>
        <taxon>Gunneridae</taxon>
        <taxon>Pentapetalae</taxon>
        <taxon>asterids</taxon>
        <taxon>lamiids</taxon>
        <taxon>Lamiales</taxon>
        <taxon>Gesneriaceae</taxon>
        <taxon>Didymocarpoideae</taxon>
        <taxon>Trichosporeae</taxon>
        <taxon>Loxocarpinae</taxon>
        <taxon>Dorcoceras</taxon>
    </lineage>
</organism>
<evidence type="ECO:0000313" key="1">
    <source>
        <dbReference type="EMBL" id="KZV45138.1"/>
    </source>
</evidence>
<name>A0A2Z7CDX2_9LAMI</name>